<evidence type="ECO:0000313" key="5">
    <source>
        <dbReference type="Proteomes" id="UP000051521"/>
    </source>
</evidence>
<dbReference type="OrthoDB" id="9925076at2"/>
<comment type="caution">
    <text evidence="2">The sequence shown here is derived from an EMBL/GenBank/DDBJ whole genome shotgun (WGS) entry which is preliminary data.</text>
</comment>
<feature type="transmembrane region" description="Helical" evidence="1">
    <location>
        <begin position="6"/>
        <end position="23"/>
    </location>
</feature>
<keyword evidence="1" id="KW-0812">Transmembrane</keyword>
<protein>
    <recommendedName>
        <fullName evidence="6">Tetratricopeptide repeat protein</fullName>
    </recommendedName>
</protein>
<evidence type="ECO:0000313" key="3">
    <source>
        <dbReference type="EMBL" id="KRN10051.1"/>
    </source>
</evidence>
<sequence>MKPYYYIIIFVLFLIYLGFEIYFKQRTQKNTIRLIDSLKNGDFKTFNSLIDDPQVKKTVSAYNRLSLTFNAAIAQNMLAKADEAFDEVANLNLTSEQKIGFFGNALNYYIGLKNKEKAKICYEKIKSVKRNATQKEYLMTIYEVMVENQTTKKSIIEQRLNHEPDEQKLADYYLLEHIYQLENNHERAKECERLAEKLASQLQ</sequence>
<dbReference type="EMBL" id="CAKC01000018">
    <property type="protein sequence ID" value="CCI86413.1"/>
    <property type="molecule type" value="Genomic_DNA"/>
</dbReference>
<reference evidence="3 5" key="2">
    <citation type="journal article" date="2015" name="Genome Announc.">
        <title>Expanding the biotechnology potential of lactobacilli through comparative genomics of 213 strains and associated genera.</title>
        <authorList>
            <person name="Sun Z."/>
            <person name="Harris H.M."/>
            <person name="McCann A."/>
            <person name="Guo C."/>
            <person name="Argimon S."/>
            <person name="Zhang W."/>
            <person name="Yang X."/>
            <person name="Jeffery I.B."/>
            <person name="Cooney J.C."/>
            <person name="Kagawa T.F."/>
            <person name="Liu W."/>
            <person name="Song Y."/>
            <person name="Salvetti E."/>
            <person name="Wrobel A."/>
            <person name="Rasinkangas P."/>
            <person name="Parkhill J."/>
            <person name="Rea M.C."/>
            <person name="O'Sullivan O."/>
            <person name="Ritari J."/>
            <person name="Douillard F.P."/>
            <person name="Paul Ross R."/>
            <person name="Yang R."/>
            <person name="Briner A.E."/>
            <person name="Felis G.E."/>
            <person name="de Vos W.M."/>
            <person name="Barrangou R."/>
            <person name="Klaenhammer T.R."/>
            <person name="Caufield P.W."/>
            <person name="Cui Y."/>
            <person name="Zhang H."/>
            <person name="O'Toole P.W."/>
        </authorList>
    </citation>
    <scope>NUCLEOTIDE SEQUENCE [LARGE SCALE GENOMIC DNA]</scope>
    <source>
        <strain evidence="3 5">DSM 23908</strain>
    </source>
</reference>
<evidence type="ECO:0000313" key="2">
    <source>
        <dbReference type="EMBL" id="CCI86413.1"/>
    </source>
</evidence>
<dbReference type="STRING" id="1423751.FC38_GL001215"/>
<dbReference type="Proteomes" id="UP000051521">
    <property type="component" value="Unassembled WGS sequence"/>
</dbReference>
<keyword evidence="1" id="KW-1133">Transmembrane helix</keyword>
<dbReference type="PATRIC" id="fig|1423751.3.peg.1256"/>
<dbReference type="RefSeq" id="WP_008472344.1">
    <property type="nucleotide sequence ID" value="NZ_AYZO01000035.1"/>
</dbReference>
<keyword evidence="1" id="KW-0472">Membrane</keyword>
<reference evidence="2 4" key="1">
    <citation type="submission" date="2012-06" db="EMBL/GenBank/DDBJ databases">
        <title>Draft genome sequence of Lactobacillus gigeriorum CRBIP 24.85T, isolated from chicken crop.</title>
        <authorList>
            <person name="Cousin S."/>
            <person name="Ma L."/>
            <person name="Creno S."/>
            <person name="Clermont D."/>
            <person name="Loux V."/>
            <person name="Bizet C."/>
            <person name="Bouchier C."/>
        </authorList>
    </citation>
    <scope>NUCLEOTIDE SEQUENCE [LARGE SCALE GENOMIC DNA]</scope>
    <source>
        <strain evidence="4">CRBIP 24.85T</strain>
        <strain evidence="2">Type strain: CRBIP 24.85</strain>
    </source>
</reference>
<dbReference type="Proteomes" id="UP000009326">
    <property type="component" value="Unassembled WGS sequence"/>
</dbReference>
<dbReference type="EMBL" id="AYZO01000035">
    <property type="protein sequence ID" value="KRN10051.1"/>
    <property type="molecule type" value="Genomic_DNA"/>
</dbReference>
<gene>
    <name evidence="2" type="ORF">BN52_07385</name>
    <name evidence="3" type="ORF">FC38_GL001215</name>
</gene>
<evidence type="ECO:0008006" key="6">
    <source>
        <dbReference type="Google" id="ProtNLM"/>
    </source>
</evidence>
<evidence type="ECO:0000313" key="4">
    <source>
        <dbReference type="Proteomes" id="UP000009326"/>
    </source>
</evidence>
<accession>I7LF74</accession>
<dbReference type="AlphaFoldDB" id="I7LF74"/>
<proteinExistence type="predicted"/>
<evidence type="ECO:0000256" key="1">
    <source>
        <dbReference type="SAM" id="Phobius"/>
    </source>
</evidence>
<organism evidence="2 4">
    <name type="scientific">Lactobacillus gigeriorum DSM 23908 = CRBIP 24.85</name>
    <dbReference type="NCBI Taxonomy" id="1423751"/>
    <lineage>
        <taxon>Bacteria</taxon>
        <taxon>Bacillati</taxon>
        <taxon>Bacillota</taxon>
        <taxon>Bacilli</taxon>
        <taxon>Lactobacillales</taxon>
        <taxon>Lactobacillaceae</taxon>
        <taxon>Lactobacillus</taxon>
    </lineage>
</organism>
<keyword evidence="5" id="KW-1185">Reference proteome</keyword>
<name>I7LF74_9LACO</name>